<dbReference type="InterPro" id="IPR027417">
    <property type="entry name" value="P-loop_NTPase"/>
</dbReference>
<gene>
    <name evidence="2" type="ORF">F4554_000062</name>
</gene>
<dbReference type="RefSeq" id="WP_179785495.1">
    <property type="nucleotide sequence ID" value="NZ_BAAARR010000012.1"/>
</dbReference>
<evidence type="ECO:0000313" key="3">
    <source>
        <dbReference type="Proteomes" id="UP000579605"/>
    </source>
</evidence>
<dbReference type="Proteomes" id="UP000579605">
    <property type="component" value="Unassembled WGS sequence"/>
</dbReference>
<feature type="compositionally biased region" description="Basic and acidic residues" evidence="1">
    <location>
        <begin position="107"/>
        <end position="123"/>
    </location>
</feature>
<feature type="compositionally biased region" description="Polar residues" evidence="1">
    <location>
        <begin position="358"/>
        <end position="367"/>
    </location>
</feature>
<evidence type="ECO:0000256" key="1">
    <source>
        <dbReference type="SAM" id="MobiDB-lite"/>
    </source>
</evidence>
<organism evidence="2 3">
    <name type="scientific">Actinopolymorpha rutila</name>
    <dbReference type="NCBI Taxonomy" id="446787"/>
    <lineage>
        <taxon>Bacteria</taxon>
        <taxon>Bacillati</taxon>
        <taxon>Actinomycetota</taxon>
        <taxon>Actinomycetes</taxon>
        <taxon>Propionibacteriales</taxon>
        <taxon>Actinopolymorphaceae</taxon>
        <taxon>Actinopolymorpha</taxon>
    </lineage>
</organism>
<feature type="region of interest" description="Disordered" evidence="1">
    <location>
        <begin position="88"/>
        <end position="135"/>
    </location>
</feature>
<protein>
    <recommendedName>
        <fullName evidence="4">MinD-like ATPase involved in chromosome partitioning or flagellar assembly</fullName>
    </recommendedName>
</protein>
<keyword evidence="3" id="KW-1185">Reference proteome</keyword>
<feature type="region of interest" description="Disordered" evidence="1">
    <location>
        <begin position="310"/>
        <end position="367"/>
    </location>
</feature>
<sequence>MKRRGSSRRGAGAMLPRGVRALLPVLGANGGVGRSALAGLLAQVLAPTTRTVLVDTVPRGASPWADWLGLGVARGDARDVDRDEAVGLPGALVPPGRPLDPAAVRDAALRRSVPERRRRRGDDLPDLGADAADGPGYDVLTDARPWTRPPVAVPEDPRWYAHLLETGGWFAGVVDTSAPVALAHVAARNAARPSALDEWARRPDAVPVLVTSASGFGAAALARLVQVLEHDGLSVDRMVAAVVEVTGTDPPRWMDGELAPVRERLAAVVRVPHDKAIRADGLARLGDLAPGTLAAAQEIVTRAAELVRPGPAAETSALGGPSGPRGPSGEAAPAAPAVAPGRAPAPPARHRGPDDPDTQQSGWVPRR</sequence>
<reference evidence="2 3" key="1">
    <citation type="submission" date="2020-07" db="EMBL/GenBank/DDBJ databases">
        <title>Sequencing the genomes of 1000 actinobacteria strains.</title>
        <authorList>
            <person name="Klenk H.-P."/>
        </authorList>
    </citation>
    <scope>NUCLEOTIDE SEQUENCE [LARGE SCALE GENOMIC DNA]</scope>
    <source>
        <strain evidence="2 3">DSM 18448</strain>
    </source>
</reference>
<evidence type="ECO:0000313" key="2">
    <source>
        <dbReference type="EMBL" id="NYH87424.1"/>
    </source>
</evidence>
<accession>A0A852Z357</accession>
<comment type="caution">
    <text evidence="2">The sequence shown here is derived from an EMBL/GenBank/DDBJ whole genome shotgun (WGS) entry which is preliminary data.</text>
</comment>
<name>A0A852Z357_9ACTN</name>
<dbReference type="Gene3D" id="3.40.50.300">
    <property type="entry name" value="P-loop containing nucleotide triphosphate hydrolases"/>
    <property type="match status" value="1"/>
</dbReference>
<dbReference type="AlphaFoldDB" id="A0A852Z357"/>
<feature type="compositionally biased region" description="Low complexity" evidence="1">
    <location>
        <begin position="325"/>
        <end position="342"/>
    </location>
</feature>
<feature type="compositionally biased region" description="Low complexity" evidence="1">
    <location>
        <begin position="126"/>
        <end position="135"/>
    </location>
</feature>
<evidence type="ECO:0008006" key="4">
    <source>
        <dbReference type="Google" id="ProtNLM"/>
    </source>
</evidence>
<proteinExistence type="predicted"/>
<dbReference type="EMBL" id="JACBZH010000001">
    <property type="protein sequence ID" value="NYH87424.1"/>
    <property type="molecule type" value="Genomic_DNA"/>
</dbReference>